<evidence type="ECO:0000259" key="3">
    <source>
        <dbReference type="Pfam" id="PF00685"/>
    </source>
</evidence>
<feature type="domain" description="Sulfotransferase" evidence="3">
    <location>
        <begin position="46"/>
        <end position="318"/>
    </location>
</feature>
<evidence type="ECO:0000256" key="1">
    <source>
        <dbReference type="ARBA" id="ARBA00005771"/>
    </source>
</evidence>
<reference evidence="4" key="1">
    <citation type="submission" date="2020-08" db="EMBL/GenBank/DDBJ databases">
        <title>Multicomponent nature underlies the extraordinary mechanical properties of spider dragline silk.</title>
        <authorList>
            <person name="Kono N."/>
            <person name="Nakamura H."/>
            <person name="Mori M."/>
            <person name="Yoshida Y."/>
            <person name="Ohtoshi R."/>
            <person name="Malay A.D."/>
            <person name="Moran D.A.P."/>
            <person name="Tomita M."/>
            <person name="Numata K."/>
            <person name="Arakawa K."/>
        </authorList>
    </citation>
    <scope>NUCLEOTIDE SEQUENCE</scope>
</reference>
<dbReference type="AlphaFoldDB" id="A0A8X6TFT0"/>
<sequence>MSLKQNKDNKVRKPKIPFYQDVEGYRIPGLFSSETYMSALGYKPRPDDLFIVTYPKCGTTWVQNIVACIFRDGKPFQSALEFLTETPFLEMTGAETVENTKRPCAIKTHLPFHVAPWSPAAKYIFVARNPKDCCVSFYHFVKSMPGYRFEDGEFDDFFELFINGETDFGDYFDIIVSWYKHINDPNVLFLSYEQLKKDTKSCILKIGEFLGSQYKEKLEQDEKFLEDVILHSSFDFMNEHLNKHMIELNKMPRDIILNNSNIPSGIRNLFLHGSRTTKDDSPWITYVRKGVVGDWRNYFSPSQNTRLEKKFKERTAGTDLQDLWKDYM</sequence>
<dbReference type="SUPFAM" id="SSF52540">
    <property type="entry name" value="P-loop containing nucleoside triphosphate hydrolases"/>
    <property type="match status" value="1"/>
</dbReference>
<protein>
    <submittedName>
        <fullName evidence="4">Sulfotransferase 1C2</fullName>
    </submittedName>
</protein>
<dbReference type="InterPro" id="IPR027417">
    <property type="entry name" value="P-loop_NTPase"/>
</dbReference>
<keyword evidence="2" id="KW-0808">Transferase</keyword>
<accession>A0A8X6TFT0</accession>
<proteinExistence type="inferred from homology"/>
<name>A0A8X6TFT0_NEPPI</name>
<dbReference type="PANTHER" id="PTHR11783">
    <property type="entry name" value="SULFOTRANSFERASE SULT"/>
    <property type="match status" value="1"/>
</dbReference>
<dbReference type="Pfam" id="PF00685">
    <property type="entry name" value="Sulfotransfer_1"/>
    <property type="match status" value="1"/>
</dbReference>
<dbReference type="Gene3D" id="3.40.50.300">
    <property type="entry name" value="P-loop containing nucleotide triphosphate hydrolases"/>
    <property type="match status" value="1"/>
</dbReference>
<comment type="similarity">
    <text evidence="1">Belongs to the sulfotransferase 1 family.</text>
</comment>
<dbReference type="OrthoDB" id="205623at2759"/>
<evidence type="ECO:0000313" key="4">
    <source>
        <dbReference type="EMBL" id="GFT12250.1"/>
    </source>
</evidence>
<comment type="caution">
    <text evidence="4">The sequence shown here is derived from an EMBL/GenBank/DDBJ whole genome shotgun (WGS) entry which is preliminary data.</text>
</comment>
<dbReference type="EMBL" id="BMAW01057682">
    <property type="protein sequence ID" value="GFT12250.1"/>
    <property type="molecule type" value="Genomic_DNA"/>
</dbReference>
<dbReference type="Proteomes" id="UP000887013">
    <property type="component" value="Unassembled WGS sequence"/>
</dbReference>
<dbReference type="InterPro" id="IPR000863">
    <property type="entry name" value="Sulfotransferase_dom"/>
</dbReference>
<evidence type="ECO:0000256" key="2">
    <source>
        <dbReference type="ARBA" id="ARBA00022679"/>
    </source>
</evidence>
<dbReference type="GO" id="GO:0008146">
    <property type="term" value="F:sulfotransferase activity"/>
    <property type="evidence" value="ECO:0007669"/>
    <property type="project" value="InterPro"/>
</dbReference>
<gene>
    <name evidence="4" type="primary">Sult1c2</name>
    <name evidence="4" type="ORF">NPIL_269111</name>
</gene>
<keyword evidence="5" id="KW-1185">Reference proteome</keyword>
<organism evidence="4 5">
    <name type="scientific">Nephila pilipes</name>
    <name type="common">Giant wood spider</name>
    <name type="synonym">Nephila maculata</name>
    <dbReference type="NCBI Taxonomy" id="299642"/>
    <lineage>
        <taxon>Eukaryota</taxon>
        <taxon>Metazoa</taxon>
        <taxon>Ecdysozoa</taxon>
        <taxon>Arthropoda</taxon>
        <taxon>Chelicerata</taxon>
        <taxon>Arachnida</taxon>
        <taxon>Araneae</taxon>
        <taxon>Araneomorphae</taxon>
        <taxon>Entelegynae</taxon>
        <taxon>Araneoidea</taxon>
        <taxon>Nephilidae</taxon>
        <taxon>Nephila</taxon>
    </lineage>
</organism>
<evidence type="ECO:0000313" key="5">
    <source>
        <dbReference type="Proteomes" id="UP000887013"/>
    </source>
</evidence>